<accession>A0ABW5BXH8</accession>
<evidence type="ECO:0000256" key="1">
    <source>
        <dbReference type="SAM" id="Phobius"/>
    </source>
</evidence>
<keyword evidence="1" id="KW-0472">Membrane</keyword>
<dbReference type="EMBL" id="JBHUIK010000003">
    <property type="protein sequence ID" value="MFD2214852.1"/>
    <property type="molecule type" value="Genomic_DNA"/>
</dbReference>
<sequence>MSEKKEYLFYKNLVFFWRKKWLLIGIPLVICLLVSAFSMFSSREYVGKAIFYTGDIKKGELIDPLLMEAKYLEEDSDTDVEFSVIKSKQVQIKVIDDNKDDVHKKLSSLVTTYTEDLQAEYQLRYNLTNDAVELYKKSLEENEKLLPKYTDAIAAVEDEAIVDTDLLVAAATMSEIVFEYETSGKRMETDLALFDKPKFITESITQSDNYLVQNAVVSFALSFFLMLVVLLLWRYIREARRALND</sequence>
<feature type="transmembrane region" description="Helical" evidence="1">
    <location>
        <begin position="21"/>
        <end position="40"/>
    </location>
</feature>
<evidence type="ECO:0008006" key="4">
    <source>
        <dbReference type="Google" id="ProtNLM"/>
    </source>
</evidence>
<protein>
    <recommendedName>
        <fullName evidence="4">Polysaccharide chain length determinant N-terminal domain-containing protein</fullName>
    </recommendedName>
</protein>
<dbReference type="Proteomes" id="UP001597318">
    <property type="component" value="Unassembled WGS sequence"/>
</dbReference>
<proteinExistence type="predicted"/>
<keyword evidence="1" id="KW-0812">Transmembrane</keyword>
<evidence type="ECO:0000313" key="2">
    <source>
        <dbReference type="EMBL" id="MFD2214852.1"/>
    </source>
</evidence>
<keyword evidence="1" id="KW-1133">Transmembrane helix</keyword>
<reference evidence="3" key="1">
    <citation type="journal article" date="2019" name="Int. J. Syst. Evol. Microbiol.">
        <title>The Global Catalogue of Microorganisms (GCM) 10K type strain sequencing project: providing services to taxonomists for standard genome sequencing and annotation.</title>
        <authorList>
            <consortium name="The Broad Institute Genomics Platform"/>
            <consortium name="The Broad Institute Genome Sequencing Center for Infectious Disease"/>
            <person name="Wu L."/>
            <person name="Ma J."/>
        </authorList>
    </citation>
    <scope>NUCLEOTIDE SEQUENCE [LARGE SCALE GENOMIC DNA]</scope>
    <source>
        <strain evidence="3">CGMCC 1.15474</strain>
    </source>
</reference>
<gene>
    <name evidence="2" type="ORF">ACFSKK_14270</name>
</gene>
<evidence type="ECO:0000313" key="3">
    <source>
        <dbReference type="Proteomes" id="UP001597318"/>
    </source>
</evidence>
<keyword evidence="3" id="KW-1185">Reference proteome</keyword>
<organism evidence="2 3">
    <name type="scientific">Metabacillus endolithicus</name>
    <dbReference type="NCBI Taxonomy" id="1535204"/>
    <lineage>
        <taxon>Bacteria</taxon>
        <taxon>Bacillati</taxon>
        <taxon>Bacillota</taxon>
        <taxon>Bacilli</taxon>
        <taxon>Bacillales</taxon>
        <taxon>Bacillaceae</taxon>
        <taxon>Metabacillus</taxon>
    </lineage>
</organism>
<name>A0ABW5BXH8_9BACI</name>
<feature type="transmembrane region" description="Helical" evidence="1">
    <location>
        <begin position="210"/>
        <end position="233"/>
    </location>
</feature>
<comment type="caution">
    <text evidence="2">The sequence shown here is derived from an EMBL/GenBank/DDBJ whole genome shotgun (WGS) entry which is preliminary data.</text>
</comment>
<dbReference type="RefSeq" id="WP_379052199.1">
    <property type="nucleotide sequence ID" value="NZ_JBHUIK010000003.1"/>
</dbReference>